<dbReference type="SUPFAM" id="SSF54060">
    <property type="entry name" value="His-Me finger endonucleases"/>
    <property type="match status" value="1"/>
</dbReference>
<dbReference type="Pfam" id="PF13392">
    <property type="entry name" value="HNH_3"/>
    <property type="match status" value="1"/>
</dbReference>
<dbReference type="InterPro" id="IPR010902">
    <property type="entry name" value="NUMOD4"/>
</dbReference>
<accession>A0A379VPI0</accession>
<reference evidence="3 4" key="1">
    <citation type="submission" date="2018-06" db="EMBL/GenBank/DDBJ databases">
        <authorList>
            <consortium name="Pathogen Informatics"/>
            <person name="Doyle S."/>
        </authorList>
    </citation>
    <scope>NUCLEOTIDE SEQUENCE [LARGE SCALE GENOMIC DNA]</scope>
    <source>
        <strain evidence="3 4">NCTC8256</strain>
    </source>
</reference>
<dbReference type="AlphaFoldDB" id="A0A379VPI0"/>
<protein>
    <submittedName>
        <fullName evidence="3">Endodeoxyribonuclease</fullName>
    </submittedName>
</protein>
<dbReference type="EMBL" id="UGXR01000001">
    <property type="protein sequence ID" value="SUH08061.1"/>
    <property type="molecule type" value="Genomic_DNA"/>
</dbReference>
<proteinExistence type="predicted"/>
<organism evidence="3 4">
    <name type="scientific">Salmonella enterica I</name>
    <dbReference type="NCBI Taxonomy" id="59201"/>
    <lineage>
        <taxon>Bacteria</taxon>
        <taxon>Pseudomonadati</taxon>
        <taxon>Pseudomonadota</taxon>
        <taxon>Gammaproteobacteria</taxon>
        <taxon>Enterobacterales</taxon>
        <taxon>Enterobacteriaceae</taxon>
        <taxon>Salmonella</taxon>
    </lineage>
</organism>
<evidence type="ECO:0000313" key="4">
    <source>
        <dbReference type="Proteomes" id="UP000254346"/>
    </source>
</evidence>
<evidence type="ECO:0000313" key="3">
    <source>
        <dbReference type="EMBL" id="SUH08061.1"/>
    </source>
</evidence>
<feature type="domain" description="HNH nuclease" evidence="2">
    <location>
        <begin position="66"/>
        <end position="108"/>
    </location>
</feature>
<dbReference type="Gene3D" id="3.90.75.20">
    <property type="match status" value="1"/>
</dbReference>
<dbReference type="InterPro" id="IPR044925">
    <property type="entry name" value="His-Me_finger_sf"/>
</dbReference>
<gene>
    <name evidence="3" type="ORF">NCTC8256_01982</name>
</gene>
<dbReference type="Proteomes" id="UP000254346">
    <property type="component" value="Unassembled WGS sequence"/>
</dbReference>
<dbReference type="GO" id="GO:0016788">
    <property type="term" value="F:hydrolase activity, acting on ester bonds"/>
    <property type="evidence" value="ECO:0007669"/>
    <property type="project" value="InterPro"/>
</dbReference>
<sequence length="172" mass="19167">MLSESAKDIAGYEGKYAVTTDGRVYSHSRVDDGGKLRKGRWLKPNVDGYGYLQVSLYSEGVAKKHKVHRLVAETFIDNKKLCPQVNHKNGIKTDNNVSNLEWVTAQQNILHAFSNSLMSSKGEKNGRAKLTMDQVKEIRDCKSMTKNGIAKQYGVSTATISCIVNNKSWVID</sequence>
<evidence type="ECO:0000259" key="1">
    <source>
        <dbReference type="Pfam" id="PF07463"/>
    </source>
</evidence>
<name>A0A379VPI0_SALET</name>
<dbReference type="Pfam" id="PF07463">
    <property type="entry name" value="NUMOD4"/>
    <property type="match status" value="1"/>
</dbReference>
<evidence type="ECO:0000259" key="2">
    <source>
        <dbReference type="Pfam" id="PF13392"/>
    </source>
</evidence>
<feature type="domain" description="NUMOD4" evidence="1">
    <location>
        <begin position="7"/>
        <end position="57"/>
    </location>
</feature>
<dbReference type="InterPro" id="IPR003615">
    <property type="entry name" value="HNH_nuc"/>
</dbReference>